<dbReference type="Proteomes" id="UP000245865">
    <property type="component" value="Unassembled WGS sequence"/>
</dbReference>
<protein>
    <submittedName>
        <fullName evidence="1">Uncharacterized protein</fullName>
    </submittedName>
</protein>
<accession>A0A316JBS0</accession>
<keyword evidence="2" id="KW-1185">Reference proteome</keyword>
<dbReference type="OrthoDB" id="8455830at2"/>
<reference evidence="1 2" key="1">
    <citation type="submission" date="2018-05" db="EMBL/GenBank/DDBJ databases">
        <title>Comparative genomic sequence analysis between strain HN4 and CCM 8460T (Falsochrobactrum ovis) will provide more evidence to prove that HN4 is a new species of Falsochrobactrum.</title>
        <authorList>
            <person name="Lyu W."/>
            <person name="Sun L."/>
            <person name="Yao L."/>
        </authorList>
    </citation>
    <scope>NUCLEOTIDE SEQUENCE [LARGE SCALE GENOMIC DNA]</scope>
    <source>
        <strain evidence="1 2">HN4</strain>
    </source>
</reference>
<name>A0A316JBS0_9HYPH</name>
<evidence type="ECO:0000313" key="2">
    <source>
        <dbReference type="Proteomes" id="UP000245865"/>
    </source>
</evidence>
<gene>
    <name evidence="1" type="ORF">DKP76_07010</name>
</gene>
<evidence type="ECO:0000313" key="1">
    <source>
        <dbReference type="EMBL" id="PWL18806.1"/>
    </source>
</evidence>
<dbReference type="AlphaFoldDB" id="A0A316JBS0"/>
<comment type="caution">
    <text evidence="1">The sequence shown here is derived from an EMBL/GenBank/DDBJ whole genome shotgun (WGS) entry which is preliminary data.</text>
</comment>
<sequence length="120" mass="13319">MTLDLKNGVKTYSIYGDYSHVNIAAFSQYIMDSVDFLTYWNNLPLLFIVKTKLSVSEVAIKCAPFFSNAHYLVAEINPLGVNGRLPTHAWNWFASPAPAQKTPAPAYDLAALLSIDPPKK</sequence>
<organism evidence="1 2">
    <name type="scientific">Falsochrobactrum shanghaiense</name>
    <dbReference type="NCBI Taxonomy" id="2201899"/>
    <lineage>
        <taxon>Bacteria</taxon>
        <taxon>Pseudomonadati</taxon>
        <taxon>Pseudomonadota</taxon>
        <taxon>Alphaproteobacteria</taxon>
        <taxon>Hyphomicrobiales</taxon>
        <taxon>Brucellaceae</taxon>
        <taxon>Falsochrobactrum</taxon>
    </lineage>
</organism>
<dbReference type="RefSeq" id="WP_109705701.1">
    <property type="nucleotide sequence ID" value="NZ_QGDB01000002.1"/>
</dbReference>
<proteinExistence type="predicted"/>
<dbReference type="EMBL" id="QGDB01000002">
    <property type="protein sequence ID" value="PWL18806.1"/>
    <property type="molecule type" value="Genomic_DNA"/>
</dbReference>